<keyword evidence="1" id="KW-1133">Transmembrane helix</keyword>
<keyword evidence="1" id="KW-0812">Transmembrane</keyword>
<organism evidence="2">
    <name type="scientific">Nymphaea colorata</name>
    <name type="common">pocket water lily</name>
    <dbReference type="NCBI Taxonomy" id="210225"/>
    <lineage>
        <taxon>Eukaryota</taxon>
        <taxon>Viridiplantae</taxon>
        <taxon>Streptophyta</taxon>
        <taxon>Embryophyta</taxon>
        <taxon>Tracheophyta</taxon>
        <taxon>Spermatophyta</taxon>
        <taxon>Magnoliopsida</taxon>
        <taxon>Nymphaeales</taxon>
        <taxon>Nymphaeaceae</taxon>
        <taxon>Nymphaea</taxon>
    </lineage>
</organism>
<evidence type="ECO:0000313" key="2">
    <source>
        <dbReference type="EMBL" id="VVW14804.1"/>
    </source>
</evidence>
<proteinExistence type="predicted"/>
<gene>
    <name evidence="2" type="ORF">NYM_LOCUS14655</name>
</gene>
<feature type="transmembrane region" description="Helical" evidence="1">
    <location>
        <begin position="94"/>
        <end position="114"/>
    </location>
</feature>
<sequence>MKFTVTSKVVDADATARYENEIMEFGIASPMFIVMTTVAVHNLVCLTALVFKVVVNGIKVLDALFFQATLCGFIVLLSLPIYEAAFLRTDKGRLPTSVAFISVALTLAISFLALR</sequence>
<keyword evidence="1" id="KW-0472">Membrane</keyword>
<name>A0A5K1BK28_9MAGN</name>
<dbReference type="PANTHER" id="PTHR13301">
    <property type="entry name" value="X-BOX TRANSCRIPTION FACTOR-RELATED"/>
    <property type="match status" value="1"/>
</dbReference>
<accession>A0A5K1BK28</accession>
<dbReference type="AlphaFoldDB" id="A0A5K1BK28"/>
<feature type="transmembrane region" description="Helical" evidence="1">
    <location>
        <begin position="63"/>
        <end position="82"/>
    </location>
</feature>
<evidence type="ECO:0000256" key="1">
    <source>
        <dbReference type="SAM" id="Phobius"/>
    </source>
</evidence>
<dbReference type="EMBL" id="LR721781">
    <property type="protein sequence ID" value="VVW14804.1"/>
    <property type="molecule type" value="Genomic_DNA"/>
</dbReference>
<dbReference type="Gramene" id="NC3G0202530.1">
    <property type="protein sequence ID" value="NC3G0202530.1:cds"/>
    <property type="gene ID" value="NC3G0202530"/>
</dbReference>
<reference evidence="2" key="1">
    <citation type="submission" date="2019-09" db="EMBL/GenBank/DDBJ databases">
        <authorList>
            <person name="Zhang L."/>
        </authorList>
    </citation>
    <scope>NUCLEOTIDE SEQUENCE</scope>
</reference>
<protein>
    <submittedName>
        <fullName evidence="2">Uncharacterized protein</fullName>
    </submittedName>
</protein>
<feature type="transmembrane region" description="Helical" evidence="1">
    <location>
        <begin position="27"/>
        <end position="51"/>
    </location>
</feature>